<gene>
    <name evidence="2" type="ORF">FGO68_gene7105</name>
</gene>
<dbReference type="Pfam" id="PF02493">
    <property type="entry name" value="MORN"/>
    <property type="match status" value="4"/>
</dbReference>
<organism evidence="2 3">
    <name type="scientific">Halteria grandinella</name>
    <dbReference type="NCBI Taxonomy" id="5974"/>
    <lineage>
        <taxon>Eukaryota</taxon>
        <taxon>Sar</taxon>
        <taxon>Alveolata</taxon>
        <taxon>Ciliophora</taxon>
        <taxon>Intramacronucleata</taxon>
        <taxon>Spirotrichea</taxon>
        <taxon>Stichotrichia</taxon>
        <taxon>Sporadotrichida</taxon>
        <taxon>Halteriidae</taxon>
        <taxon>Halteria</taxon>
    </lineage>
</organism>
<dbReference type="AlphaFoldDB" id="A0A8J8NLX9"/>
<reference evidence="2" key="1">
    <citation type="submission" date="2019-06" db="EMBL/GenBank/DDBJ databases">
        <authorList>
            <person name="Zheng W."/>
        </authorList>
    </citation>
    <scope>NUCLEOTIDE SEQUENCE</scope>
    <source>
        <strain evidence="2">QDHG01</strain>
    </source>
</reference>
<dbReference type="SUPFAM" id="SSF82185">
    <property type="entry name" value="Histone H3 K4-specific methyltransferase SET7/9 N-terminal domain"/>
    <property type="match status" value="2"/>
</dbReference>
<dbReference type="SMART" id="SM00698">
    <property type="entry name" value="MORN"/>
    <property type="match status" value="4"/>
</dbReference>
<dbReference type="InterPro" id="IPR003409">
    <property type="entry name" value="MORN"/>
</dbReference>
<evidence type="ECO:0000313" key="3">
    <source>
        <dbReference type="Proteomes" id="UP000785679"/>
    </source>
</evidence>
<evidence type="ECO:0000313" key="2">
    <source>
        <dbReference type="EMBL" id="TNV77279.1"/>
    </source>
</evidence>
<dbReference type="Gene3D" id="2.20.110.10">
    <property type="entry name" value="Histone H3 K4-specific methyltransferase SET7/9 N-terminal domain"/>
    <property type="match status" value="2"/>
</dbReference>
<dbReference type="OrthoDB" id="437960at2759"/>
<proteinExistence type="predicted"/>
<dbReference type="PANTHER" id="PTHR43215:SF14">
    <property type="entry name" value="RADIAL SPOKE HEAD 1 HOMOLOG"/>
    <property type="match status" value="1"/>
</dbReference>
<sequence length="256" mass="29348">MKPAPYKPSSFTQSGLDRFLNQIRQRGHTKLVDFALLNGLTLFRLEDHALFEKEVKQLPFEGNEYLESGGIFFGECKNNNRNGYGLLYCTDYVYGAPQLYECEWGAAIKGGLLTIGDNTWEKYEGEFNQQYLRTGTGRWENQDGDTYIGEWKDDRQNGQGKYTYPGGVVYEGNWKDNMANGKGKCTWGDGSVYEGEWKDDSMHGQGKWTFTNGDYQIGTWENNNQIGEQVHYSKEGELLEYNTYEDGKLIKIVEVL</sequence>
<keyword evidence="1" id="KW-0677">Repeat</keyword>
<keyword evidence="3" id="KW-1185">Reference proteome</keyword>
<protein>
    <recommendedName>
        <fullName evidence="4">MORN repeat protein</fullName>
    </recommendedName>
</protein>
<dbReference type="Proteomes" id="UP000785679">
    <property type="component" value="Unassembled WGS sequence"/>
</dbReference>
<evidence type="ECO:0000256" key="1">
    <source>
        <dbReference type="ARBA" id="ARBA00022737"/>
    </source>
</evidence>
<comment type="caution">
    <text evidence="2">The sequence shown here is derived from an EMBL/GenBank/DDBJ whole genome shotgun (WGS) entry which is preliminary data.</text>
</comment>
<dbReference type="PANTHER" id="PTHR43215">
    <property type="entry name" value="RADIAL SPOKE HEAD 1 HOMOLOG"/>
    <property type="match status" value="1"/>
</dbReference>
<dbReference type="EMBL" id="RRYP01012181">
    <property type="protein sequence ID" value="TNV77279.1"/>
    <property type="molecule type" value="Genomic_DNA"/>
</dbReference>
<name>A0A8J8NLX9_HALGN</name>
<evidence type="ECO:0008006" key="4">
    <source>
        <dbReference type="Google" id="ProtNLM"/>
    </source>
</evidence>
<accession>A0A8J8NLX9</accession>